<dbReference type="PRINTS" id="PR00097">
    <property type="entry name" value="ANTSNTHASEII"/>
</dbReference>
<sequence>MIPPFSPAAGHFVTQGGLTVDRAVDVLPDGPAAIADLAERLDHGHGLLMVCDVAVAGRYRPRAVGFDAPPLMVVARGREVTLEALNRRGEVLLPLLAQALELEQNSPVLAGGTMADSGEPVDEAGRTRRASVFTLVRRLRDLFFAEDERHLGLYGAFGYDLAQQVDPLRQHLIRPADQRDMVLYLPDRLLLADPEGGPAHLVRYEFSKGFVTTSGRRREPQAAPVRADRANTAMDSHRPGDYAQVVRQALEHFRRGDLFEAVPSQTFARPCALTPSVLFHRLRAANPAPHGLLANLGEGEALISASPEMFVRVQGERVETAPISGTVARGADALGDADAVLRLLSDAKETAELTMCTDVDRNDKARICLPGSVRVVGRRQVEIYSRLIHTVDHVEGQLRPGMDALDAFLAHAWAVTVTGAPKKAAMQFVEDHETSPRQWYGGAFGAVLMNGDLDSGLTLRTIRLKNGVAEVRAGATLLIDSQPESEERECALKASALLAVLDDIPPTVARPAPSLPHAGRRVLVIDHEDSFVHTLADYFRQFGAETRVVRQPAARAAFAAFAPDLVVLSPGPGRPQDFHLSDTIQAALDHGAAVFGICLGLQGMVEHFGGHLNLGAPAHGQPAEIKVLGGTLFAGLPASFRAGRYHSLHADRASLPACLEVTAELAEDGMVMAVEHRALALAAVQFHPESLLTLGDGNGLALIGNVLERLRPERARAA</sequence>
<dbReference type="AlphaFoldDB" id="A0A7C9QS52"/>
<organism evidence="7 8">
    <name type="scientific">Magnetospirillum aberrantis SpK</name>
    <dbReference type="NCBI Taxonomy" id="908842"/>
    <lineage>
        <taxon>Bacteria</taxon>
        <taxon>Pseudomonadati</taxon>
        <taxon>Pseudomonadota</taxon>
        <taxon>Alphaproteobacteria</taxon>
        <taxon>Rhodospirillales</taxon>
        <taxon>Rhodospirillaceae</taxon>
        <taxon>Magnetospirillum</taxon>
    </lineage>
</organism>
<dbReference type="Gene3D" id="3.60.120.10">
    <property type="entry name" value="Anthranilate synthase"/>
    <property type="match status" value="1"/>
</dbReference>
<evidence type="ECO:0000256" key="1">
    <source>
        <dbReference type="ARBA" id="ARBA00022962"/>
    </source>
</evidence>
<dbReference type="SUPFAM" id="SSF52317">
    <property type="entry name" value="Class I glutamine amidotransferase-like"/>
    <property type="match status" value="1"/>
</dbReference>
<dbReference type="PROSITE" id="PS51273">
    <property type="entry name" value="GATASE_TYPE_1"/>
    <property type="match status" value="1"/>
</dbReference>
<dbReference type="InterPro" id="IPR015890">
    <property type="entry name" value="Chorismate_C"/>
</dbReference>
<dbReference type="PIRSF" id="PIRSF036934">
    <property type="entry name" value="TrpE-G"/>
    <property type="match status" value="1"/>
</dbReference>
<evidence type="ECO:0000259" key="6">
    <source>
        <dbReference type="Pfam" id="PF00425"/>
    </source>
</evidence>
<reference evidence="7 8" key="1">
    <citation type="submission" date="2020-02" db="EMBL/GenBank/DDBJ databases">
        <authorList>
            <person name="Dziuba M."/>
            <person name="Kuznetsov B."/>
            <person name="Mardanov A."/>
            <person name="Ravin N."/>
            <person name="Grouzdev D."/>
        </authorList>
    </citation>
    <scope>NUCLEOTIDE SEQUENCE [LARGE SCALE GENOMIC DNA]</scope>
    <source>
        <strain evidence="7 8">SpK</strain>
    </source>
</reference>
<dbReference type="NCBIfam" id="TIGR01815">
    <property type="entry name" value="TrpE-clade3"/>
    <property type="match status" value="1"/>
</dbReference>
<dbReference type="RefSeq" id="WP_163675419.1">
    <property type="nucleotide sequence ID" value="NZ_JAAIYP010000026.1"/>
</dbReference>
<dbReference type="GO" id="GO:0000162">
    <property type="term" value="P:L-tryptophan biosynthetic process"/>
    <property type="evidence" value="ECO:0007669"/>
    <property type="project" value="UniProtKB-UniRule"/>
</dbReference>
<dbReference type="EC" id="4.1.3.27" evidence="2 3"/>
<protein>
    <recommendedName>
        <fullName evidence="2 3">Anthranilate synthase</fullName>
        <ecNumber evidence="2 3">4.1.3.27</ecNumber>
    </recommendedName>
</protein>
<dbReference type="UniPathway" id="UPA00035">
    <property type="reaction ID" value="UER00040"/>
</dbReference>
<accession>A0A7C9QS52</accession>
<dbReference type="InterPro" id="IPR006221">
    <property type="entry name" value="TrpG/PapA_dom"/>
</dbReference>
<dbReference type="InterPro" id="IPR010112">
    <property type="entry name" value="TrpE-G_bact"/>
</dbReference>
<dbReference type="SUPFAM" id="SSF56322">
    <property type="entry name" value="ADC synthase"/>
    <property type="match status" value="1"/>
</dbReference>
<dbReference type="PANTHER" id="PTHR11236">
    <property type="entry name" value="AMINOBENZOATE/ANTHRANILATE SYNTHASE"/>
    <property type="match status" value="1"/>
</dbReference>
<feature type="domain" description="Glutamine amidotransferase" evidence="5">
    <location>
        <begin position="523"/>
        <end position="698"/>
    </location>
</feature>
<evidence type="ECO:0000259" key="5">
    <source>
        <dbReference type="Pfam" id="PF00117"/>
    </source>
</evidence>
<dbReference type="Pfam" id="PF00425">
    <property type="entry name" value="Chorismate_bind"/>
    <property type="match status" value="1"/>
</dbReference>
<gene>
    <name evidence="7" type="ORF">G4223_04140</name>
</gene>
<keyword evidence="3" id="KW-0822">Tryptophan biosynthesis</keyword>
<evidence type="ECO:0000256" key="2">
    <source>
        <dbReference type="NCBIfam" id="TIGR01815"/>
    </source>
</evidence>
<feature type="region of interest" description="Disordered" evidence="4">
    <location>
        <begin position="215"/>
        <end position="237"/>
    </location>
</feature>
<comment type="catalytic activity">
    <reaction evidence="3">
        <text>chorismate + L-glutamine = anthranilate + pyruvate + L-glutamate + H(+)</text>
        <dbReference type="Rhea" id="RHEA:21732"/>
        <dbReference type="ChEBI" id="CHEBI:15361"/>
        <dbReference type="ChEBI" id="CHEBI:15378"/>
        <dbReference type="ChEBI" id="CHEBI:16567"/>
        <dbReference type="ChEBI" id="CHEBI:29748"/>
        <dbReference type="ChEBI" id="CHEBI:29985"/>
        <dbReference type="ChEBI" id="CHEBI:58359"/>
        <dbReference type="EC" id="4.1.3.27"/>
    </reaction>
</comment>
<keyword evidence="3 7" id="KW-0456">Lyase</keyword>
<comment type="pathway">
    <text evidence="3">Amino-acid biosynthesis; L-tryptophan biosynthesis; L-tryptophan from chorismate: step 1/5.</text>
</comment>
<dbReference type="Proteomes" id="UP000480684">
    <property type="component" value="Unassembled WGS sequence"/>
</dbReference>
<keyword evidence="8" id="KW-1185">Reference proteome</keyword>
<dbReference type="InterPro" id="IPR017926">
    <property type="entry name" value="GATASE"/>
</dbReference>
<dbReference type="InterPro" id="IPR005801">
    <property type="entry name" value="ADC_synthase"/>
</dbReference>
<dbReference type="PANTHER" id="PTHR11236:SF9">
    <property type="entry name" value="ANTHRANILATE SYNTHASE COMPONENT 1"/>
    <property type="match status" value="1"/>
</dbReference>
<dbReference type="NCBIfam" id="TIGR00566">
    <property type="entry name" value="trpG_papA"/>
    <property type="match status" value="1"/>
</dbReference>
<proteinExistence type="predicted"/>
<feature type="domain" description="Chorismate-utilising enzyme C-terminal" evidence="6">
    <location>
        <begin position="241"/>
        <end position="493"/>
    </location>
</feature>
<dbReference type="EMBL" id="JAAIYP010000026">
    <property type="protein sequence ID" value="NFV79298.1"/>
    <property type="molecule type" value="Genomic_DNA"/>
</dbReference>
<dbReference type="Gene3D" id="3.40.50.880">
    <property type="match status" value="1"/>
</dbReference>
<dbReference type="GO" id="GO:0004049">
    <property type="term" value="F:anthranilate synthase activity"/>
    <property type="evidence" value="ECO:0007669"/>
    <property type="project" value="UniProtKB-UniRule"/>
</dbReference>
<evidence type="ECO:0000256" key="4">
    <source>
        <dbReference type="SAM" id="MobiDB-lite"/>
    </source>
</evidence>
<dbReference type="NCBIfam" id="NF010081">
    <property type="entry name" value="PRK13566.1"/>
    <property type="match status" value="1"/>
</dbReference>
<dbReference type="InterPro" id="IPR029062">
    <property type="entry name" value="Class_I_gatase-like"/>
</dbReference>
<keyword evidence="3" id="KW-0057">Aromatic amino acid biosynthesis</keyword>
<comment type="caution">
    <text evidence="7">The sequence shown here is derived from an EMBL/GenBank/DDBJ whole genome shotgun (WGS) entry which is preliminary data.</text>
</comment>
<keyword evidence="1" id="KW-0315">Glutamine amidotransferase</keyword>
<dbReference type="PRINTS" id="PR00096">
    <property type="entry name" value="GATASE"/>
</dbReference>
<evidence type="ECO:0000313" key="8">
    <source>
        <dbReference type="Proteomes" id="UP000480684"/>
    </source>
</evidence>
<evidence type="ECO:0000313" key="7">
    <source>
        <dbReference type="EMBL" id="NFV79298.1"/>
    </source>
</evidence>
<dbReference type="InterPro" id="IPR019999">
    <property type="entry name" value="Anth_synth_I-like"/>
</dbReference>
<dbReference type="CDD" id="cd01743">
    <property type="entry name" value="GATase1_Anthranilate_Synthase"/>
    <property type="match status" value="1"/>
</dbReference>
<name>A0A7C9QS52_9PROT</name>
<evidence type="ECO:0000256" key="3">
    <source>
        <dbReference type="PIRNR" id="PIRNR036934"/>
    </source>
</evidence>
<dbReference type="Pfam" id="PF00117">
    <property type="entry name" value="GATase"/>
    <property type="match status" value="1"/>
</dbReference>
<keyword evidence="3" id="KW-0028">Amino-acid biosynthesis</keyword>